<evidence type="ECO:0000256" key="1">
    <source>
        <dbReference type="ARBA" id="ARBA00022485"/>
    </source>
</evidence>
<dbReference type="Pfam" id="PF12831">
    <property type="entry name" value="FAD_oxidored"/>
    <property type="match status" value="2"/>
</dbReference>
<sequence>MIVIGGDPEGVAAAVAAARAGARTLLVDPRDRLGGLWTRGWLNVLDMNLDAAGKPLNGGIFAEIYRRLDGTSFDVAAMERHLRQLVAATPNLVVATAAVSVRPVLAGRPRPLFKPGQTLWPDDPIGAGSITPGKAPSTTSSSLSRGLESSQNASGSSDEAIEAKAVPNGLTSEAVKFDPGEKKEPSLARRGQAWPTTVSRSGEDVRSLLVCGSEGWLADEPPFLPDAATEAAVIEGIELLGSDGRCSTITGQRFIDASQDADLAVAAGAGWIRYGEDVWGEPRNMAVTLVFRLDGIGAAGWSRLRAELRARGGGTGLVGANDRSAWGFGETLREYKPRSPRVGVRALNIGRQDDDTVLINALQVFGVDGLDPVARREARQIAEAELPSLVAFLRRRLPGFETARLAGTAPELYVRTSRQIKALHRLTVDDVLENRDFPDRVAFGSYPLDVQATDPGFAGDIIGKPACYAVPLRSLIPRGFANLLVVGRSAGFDSLAQSSARTVPVGIAAGQGAGVAAVVSLRRQLPLDRLPDDPGAVGEMHRQLAGQGVTIGSNPARPGPETTHWAYAGLRFLRRRAQISGGYHNRYDLDAPMPVKALTNRLLFLGRDFDQATRQRFETLGNATPTAPLTLGAACLLLHSLGMTSGTSSTDFDAAVPAEGAAAAIAAFRAAGLLAPPWPSDLKDPDQVLSRGAGYLLLTRWWLRREGHRPSP</sequence>
<gene>
    <name evidence="7" type="ORF">OZSIB_3530</name>
</gene>
<dbReference type="InterPro" id="IPR039650">
    <property type="entry name" value="HdrA-like"/>
</dbReference>
<evidence type="ECO:0000256" key="2">
    <source>
        <dbReference type="ARBA" id="ARBA00022723"/>
    </source>
</evidence>
<evidence type="ECO:0000256" key="6">
    <source>
        <dbReference type="SAM" id="MobiDB-lite"/>
    </source>
</evidence>
<dbReference type="Proteomes" id="UP000252355">
    <property type="component" value="Unassembled WGS sequence"/>
</dbReference>
<keyword evidence="2" id="KW-0479">Metal-binding</keyword>
<dbReference type="AlphaFoldDB" id="A0A367ZPQ2"/>
<feature type="compositionally biased region" description="Basic and acidic residues" evidence="6">
    <location>
        <begin position="175"/>
        <end position="187"/>
    </location>
</feature>
<dbReference type="SUPFAM" id="SSF51905">
    <property type="entry name" value="FAD/NAD(P)-binding domain"/>
    <property type="match status" value="1"/>
</dbReference>
<dbReference type="GO" id="GO:0051539">
    <property type="term" value="F:4 iron, 4 sulfur cluster binding"/>
    <property type="evidence" value="ECO:0007669"/>
    <property type="project" value="UniProtKB-KW"/>
</dbReference>
<name>A0A367ZPQ2_9BACT</name>
<dbReference type="Gene3D" id="3.40.50.720">
    <property type="entry name" value="NAD(P)-binding Rossmann-like Domain"/>
    <property type="match status" value="1"/>
</dbReference>
<evidence type="ECO:0000313" key="7">
    <source>
        <dbReference type="EMBL" id="RCK80026.1"/>
    </source>
</evidence>
<keyword evidence="3" id="KW-0560">Oxidoreductase</keyword>
<comment type="caution">
    <text evidence="7">The sequence shown here is derived from an EMBL/GenBank/DDBJ whole genome shotgun (WGS) entry which is preliminary data.</text>
</comment>
<dbReference type="GO" id="GO:0046872">
    <property type="term" value="F:metal ion binding"/>
    <property type="evidence" value="ECO:0007669"/>
    <property type="project" value="UniProtKB-KW"/>
</dbReference>
<protein>
    <submittedName>
        <fullName evidence="7">Putative membrane protein</fullName>
    </submittedName>
</protein>
<accession>A0A367ZPQ2</accession>
<evidence type="ECO:0000256" key="5">
    <source>
        <dbReference type="ARBA" id="ARBA00023014"/>
    </source>
</evidence>
<keyword evidence="1" id="KW-0004">4Fe-4S</keyword>
<proteinExistence type="predicted"/>
<evidence type="ECO:0000256" key="3">
    <source>
        <dbReference type="ARBA" id="ARBA00023002"/>
    </source>
</evidence>
<evidence type="ECO:0000256" key="4">
    <source>
        <dbReference type="ARBA" id="ARBA00023004"/>
    </source>
</evidence>
<dbReference type="GO" id="GO:0016491">
    <property type="term" value="F:oxidoreductase activity"/>
    <property type="evidence" value="ECO:0007669"/>
    <property type="project" value="UniProtKB-KW"/>
</dbReference>
<dbReference type="PANTHER" id="PTHR43498">
    <property type="entry name" value="FERREDOXIN:COB-COM HETERODISULFIDE REDUCTASE SUBUNIT A"/>
    <property type="match status" value="1"/>
</dbReference>
<reference evidence="7 8" key="1">
    <citation type="submission" date="2018-05" db="EMBL/GenBank/DDBJ databases">
        <title>A metagenomic window into the 2 km-deep terrestrial subsurface aquifer revealed taxonomically and functionally diverse microbial community comprising novel uncultured bacterial lineages.</title>
        <authorList>
            <person name="Kadnikov V.V."/>
            <person name="Mardanov A.V."/>
            <person name="Beletsky A.V."/>
            <person name="Banks D."/>
            <person name="Pimenov N.V."/>
            <person name="Frank Y.A."/>
            <person name="Karnachuk O.V."/>
            <person name="Ravin N.V."/>
        </authorList>
    </citation>
    <scope>NUCLEOTIDE SEQUENCE [LARGE SCALE GENOMIC DNA]</scope>
    <source>
        <strain evidence="7">BY5</strain>
    </source>
</reference>
<dbReference type="InterPro" id="IPR036188">
    <property type="entry name" value="FAD/NAD-bd_sf"/>
</dbReference>
<organism evidence="7 8">
    <name type="scientific">Candidatus Ozemobacter sibiricus</name>
    <dbReference type="NCBI Taxonomy" id="2268124"/>
    <lineage>
        <taxon>Bacteria</taxon>
        <taxon>Candidatus Ozemobacteria</taxon>
        <taxon>Candidatus Ozemobacterales</taxon>
        <taxon>Candidatus Ozemobacteraceae</taxon>
        <taxon>Candidatus Ozemobacter</taxon>
    </lineage>
</organism>
<feature type="compositionally biased region" description="Low complexity" evidence="6">
    <location>
        <begin position="137"/>
        <end position="150"/>
    </location>
</feature>
<evidence type="ECO:0000313" key="8">
    <source>
        <dbReference type="Proteomes" id="UP000252355"/>
    </source>
</evidence>
<keyword evidence="4" id="KW-0408">Iron</keyword>
<feature type="region of interest" description="Disordered" evidence="6">
    <location>
        <begin position="112"/>
        <end position="199"/>
    </location>
</feature>
<dbReference type="PANTHER" id="PTHR43498:SF1">
    <property type="entry name" value="COB--COM HETERODISULFIDE REDUCTASE IRON-SULFUR SUBUNIT A"/>
    <property type="match status" value="1"/>
</dbReference>
<keyword evidence="5" id="KW-0411">Iron-sulfur</keyword>
<dbReference type="EMBL" id="QOQW01000008">
    <property type="protein sequence ID" value="RCK80026.1"/>
    <property type="molecule type" value="Genomic_DNA"/>
</dbReference>